<dbReference type="GeneID" id="95966821"/>
<dbReference type="KEGG" id="omr:OXIME_000097"/>
<dbReference type="AlphaFoldDB" id="A0AAX4NDI4"/>
<keyword evidence="3" id="KW-1185">Reference proteome</keyword>
<gene>
    <name evidence="2" type="ORF">OXIME_000097</name>
</gene>
<evidence type="ECO:0000313" key="3">
    <source>
        <dbReference type="Proteomes" id="UP001451606"/>
    </source>
</evidence>
<organism evidence="2 3">
    <name type="scientific">Oxyplasma meridianum</name>
    <dbReference type="NCBI Taxonomy" id="3073602"/>
    <lineage>
        <taxon>Archaea</taxon>
        <taxon>Methanobacteriati</taxon>
        <taxon>Thermoplasmatota</taxon>
        <taxon>Thermoplasmata</taxon>
        <taxon>Thermoplasmatales</taxon>
        <taxon>Thermoplasmataceae</taxon>
        <taxon>Oxyplasma</taxon>
    </lineage>
</organism>
<feature type="domain" description="NurA" evidence="1">
    <location>
        <begin position="54"/>
        <end position="313"/>
    </location>
</feature>
<dbReference type="RefSeq" id="WP_393971538.1">
    <property type="nucleotide sequence ID" value="NZ_CP133772.1"/>
</dbReference>
<evidence type="ECO:0000259" key="1">
    <source>
        <dbReference type="SMART" id="SM00933"/>
    </source>
</evidence>
<sequence>MDDTYGQFLDYLKKNSSKIRSSMILDESSDLRKRLEPMFHEMYHHPPPYSFKPLKVAATDSSEFIRELYNGKKIFLIRSFTKMGNRVWNHFISEVIDVDREVLRNFTILLMEHSEHLSTLKMMGEDRPDYILLDGSLVGRMRHRNQRIKAENYEDFMEEYFETLSKLVESCINRNIPLIFVAKSSESRILRDFIIKKAFPGGEVNHLMTMTDHVIVRSLSKRVGFTSPIKISLGNSGSKAGKKIGIATFHIMPHLRDVPIKIDIVLPELQNDLHQEPEIVHLQSDLIGFLFWGYSGLKIHNIWLAEVDRSVKFNHREIEDLYMKTFEREVGIEFYETRGERRARIRI</sequence>
<dbReference type="InterPro" id="IPR018977">
    <property type="entry name" value="NurA_domain"/>
</dbReference>
<dbReference type="SMART" id="SM00933">
    <property type="entry name" value="NurA"/>
    <property type="match status" value="1"/>
</dbReference>
<protein>
    <submittedName>
        <fullName evidence="2">DNA double-strand break repair nuclease NurA</fullName>
    </submittedName>
</protein>
<reference evidence="2 3" key="1">
    <citation type="submission" date="2023-09" db="EMBL/GenBank/DDBJ databases">
        <authorList>
            <person name="Golyshina O.V."/>
            <person name="Lunev E.A."/>
            <person name="Bargiela R."/>
            <person name="Gaines M.C."/>
            <person name="Daum B."/>
            <person name="Bale N.J."/>
            <person name="Koenen M."/>
            <person name="Sinninghe Damst J.S."/>
            <person name="Yakimov M."/>
            <person name="Golyshin P.N."/>
        </authorList>
    </citation>
    <scope>NUCLEOTIDE SEQUENCE [LARGE SCALE GENOMIC DNA]</scope>
    <source>
        <strain evidence="2 3">M1</strain>
    </source>
</reference>
<dbReference type="Pfam" id="PF09376">
    <property type="entry name" value="NurA"/>
    <property type="match status" value="1"/>
</dbReference>
<evidence type="ECO:0000313" key="2">
    <source>
        <dbReference type="EMBL" id="WYX99565.1"/>
    </source>
</evidence>
<name>A0AAX4NDI4_9ARCH</name>
<dbReference type="EMBL" id="CP133772">
    <property type="protein sequence ID" value="WYX99565.1"/>
    <property type="molecule type" value="Genomic_DNA"/>
</dbReference>
<dbReference type="Proteomes" id="UP001451606">
    <property type="component" value="Chromosome"/>
</dbReference>
<accession>A0AAX4NDI4</accession>
<proteinExistence type="predicted"/>